<dbReference type="SMART" id="SM00283">
    <property type="entry name" value="MA"/>
    <property type="match status" value="1"/>
</dbReference>
<protein>
    <submittedName>
        <fullName evidence="3">Methyl-accepting chemotaxis protein IV</fullName>
    </submittedName>
</protein>
<dbReference type="InterPro" id="IPR004089">
    <property type="entry name" value="MCPsignal_dom"/>
</dbReference>
<accession>A0A645D4Q9</accession>
<dbReference type="Gene3D" id="1.10.287.950">
    <property type="entry name" value="Methyl-accepting chemotaxis protein"/>
    <property type="match status" value="1"/>
</dbReference>
<comment type="caution">
    <text evidence="3">The sequence shown here is derived from an EMBL/GenBank/DDBJ whole genome shotgun (WGS) entry which is preliminary data.</text>
</comment>
<dbReference type="AlphaFoldDB" id="A0A645D4Q9"/>
<feature type="domain" description="Methyl-accepting transducer" evidence="2">
    <location>
        <begin position="1"/>
        <end position="226"/>
    </location>
</feature>
<dbReference type="GO" id="GO:0007165">
    <property type="term" value="P:signal transduction"/>
    <property type="evidence" value="ECO:0007669"/>
    <property type="project" value="InterPro"/>
</dbReference>
<evidence type="ECO:0000259" key="2">
    <source>
        <dbReference type="PROSITE" id="PS50111"/>
    </source>
</evidence>
<dbReference type="PROSITE" id="PS50111">
    <property type="entry name" value="CHEMOTAXIS_TRANSDUC_2"/>
    <property type="match status" value="1"/>
</dbReference>
<dbReference type="GO" id="GO:0005886">
    <property type="term" value="C:plasma membrane"/>
    <property type="evidence" value="ECO:0007669"/>
    <property type="project" value="TreeGrafter"/>
</dbReference>
<organism evidence="3">
    <name type="scientific">bioreactor metagenome</name>
    <dbReference type="NCBI Taxonomy" id="1076179"/>
    <lineage>
        <taxon>unclassified sequences</taxon>
        <taxon>metagenomes</taxon>
        <taxon>ecological metagenomes</taxon>
    </lineage>
</organism>
<dbReference type="GO" id="GO:0006935">
    <property type="term" value="P:chemotaxis"/>
    <property type="evidence" value="ECO:0007669"/>
    <property type="project" value="UniProtKB-KW"/>
</dbReference>
<dbReference type="PANTHER" id="PTHR43531">
    <property type="entry name" value="PROTEIN ICFG"/>
    <property type="match status" value="1"/>
</dbReference>
<evidence type="ECO:0000256" key="1">
    <source>
        <dbReference type="ARBA" id="ARBA00022500"/>
    </source>
</evidence>
<dbReference type="EMBL" id="VSSQ01033009">
    <property type="protein sequence ID" value="MPM84470.1"/>
    <property type="molecule type" value="Genomic_DNA"/>
</dbReference>
<sequence length="251" mass="26089">MTAGARQLSMRAADLSQGAAQQSAAVNLLSGTLREISSQTEENAAQASGAGRELQALGSRIQNSTGLMDRLIVAMEEIRGVSVEIEKINKTISGIAFQTNILALNASVEAARAGAAGKGFAVVAGEVRSLAHRSAEAAGSTGDLIERTIRAVRDGVSIVGETEDSLKELVRQADHVTGAMESILQATERQAASMGSVTASIVQISDVVQTNSAAAEESAATSQELSAQAELLRSLVSTFRLRDCDQPALPR</sequence>
<dbReference type="PANTHER" id="PTHR43531:SF11">
    <property type="entry name" value="METHYL-ACCEPTING CHEMOTAXIS PROTEIN 3"/>
    <property type="match status" value="1"/>
</dbReference>
<dbReference type="GO" id="GO:0004888">
    <property type="term" value="F:transmembrane signaling receptor activity"/>
    <property type="evidence" value="ECO:0007669"/>
    <property type="project" value="InterPro"/>
</dbReference>
<keyword evidence="1" id="KW-0145">Chemotaxis</keyword>
<evidence type="ECO:0000313" key="3">
    <source>
        <dbReference type="EMBL" id="MPM84470.1"/>
    </source>
</evidence>
<name>A0A645D4Q9_9ZZZZ</name>
<dbReference type="InterPro" id="IPR051310">
    <property type="entry name" value="MCP_chemotaxis"/>
</dbReference>
<dbReference type="SUPFAM" id="SSF58104">
    <property type="entry name" value="Methyl-accepting chemotaxis protein (MCP) signaling domain"/>
    <property type="match status" value="1"/>
</dbReference>
<reference evidence="3" key="1">
    <citation type="submission" date="2019-08" db="EMBL/GenBank/DDBJ databases">
        <authorList>
            <person name="Kucharzyk K."/>
            <person name="Murdoch R.W."/>
            <person name="Higgins S."/>
            <person name="Loffler F."/>
        </authorList>
    </citation>
    <scope>NUCLEOTIDE SEQUENCE</scope>
</reference>
<dbReference type="Pfam" id="PF00015">
    <property type="entry name" value="MCPsignal"/>
    <property type="match status" value="1"/>
</dbReference>
<dbReference type="InterPro" id="IPR004090">
    <property type="entry name" value="Chemotax_Me-accpt_rcpt"/>
</dbReference>
<dbReference type="PRINTS" id="PR00260">
    <property type="entry name" value="CHEMTRNSDUCR"/>
</dbReference>
<proteinExistence type="predicted"/>
<gene>
    <name evidence="3" type="primary">tap_6</name>
    <name evidence="3" type="ORF">SDC9_131542</name>
</gene>